<evidence type="ECO:0000313" key="9">
    <source>
        <dbReference type="Proteomes" id="UP000030755"/>
    </source>
</evidence>
<feature type="transmembrane region" description="Helical" evidence="6">
    <location>
        <begin position="216"/>
        <end position="234"/>
    </location>
</feature>
<proteinExistence type="inferred from homology"/>
<dbReference type="EMBL" id="ML005064">
    <property type="protein sequence ID" value="RKP20434.1"/>
    <property type="molecule type" value="Genomic_DNA"/>
</dbReference>
<feature type="transmembrane region" description="Helical" evidence="6">
    <location>
        <begin position="176"/>
        <end position="196"/>
    </location>
</feature>
<keyword evidence="3 6" id="KW-0812">Transmembrane</keyword>
<dbReference type="OMA" id="PWWVSII"/>
<evidence type="ECO:0000256" key="2">
    <source>
        <dbReference type="ARBA" id="ARBA00009877"/>
    </source>
</evidence>
<comment type="similarity">
    <text evidence="2">Belongs to the OXA1/ALB3/YidC family.</text>
</comment>
<evidence type="ECO:0000313" key="8">
    <source>
        <dbReference type="EMBL" id="RKP20434.1"/>
    </source>
</evidence>
<reference evidence="7 9" key="1">
    <citation type="journal article" date="2013" name="Curr. Biol.">
        <title>Shared signatures of parasitism and phylogenomics unite Cryptomycota and microsporidia.</title>
        <authorList>
            <person name="James T.Y."/>
            <person name="Pelin A."/>
            <person name="Bonen L."/>
            <person name="Ahrendt S."/>
            <person name="Sain D."/>
            <person name="Corradi N."/>
            <person name="Stajich J.E."/>
        </authorList>
    </citation>
    <scope>NUCLEOTIDE SEQUENCE [LARGE SCALE GENOMIC DNA]</scope>
    <source>
        <strain evidence="7 9">CSF55</strain>
        <strain evidence="7 9">CSF55</strain>
    </source>
</reference>
<dbReference type="GO" id="GO:0005743">
    <property type="term" value="C:mitochondrial inner membrane"/>
    <property type="evidence" value="ECO:0007669"/>
    <property type="project" value="TreeGrafter"/>
</dbReference>
<keyword evidence="5 6" id="KW-0472">Membrane</keyword>
<dbReference type="PANTHER" id="PTHR12428">
    <property type="entry name" value="OXA1"/>
    <property type="match status" value="1"/>
</dbReference>
<dbReference type="GO" id="GO:0032977">
    <property type="term" value="F:membrane insertase activity"/>
    <property type="evidence" value="ECO:0007669"/>
    <property type="project" value="InterPro"/>
</dbReference>
<organism evidence="7 9">
    <name type="scientific">Rozella allomycis (strain CSF55)</name>
    <dbReference type="NCBI Taxonomy" id="988480"/>
    <lineage>
        <taxon>Eukaryota</taxon>
        <taxon>Fungi</taxon>
        <taxon>Fungi incertae sedis</taxon>
        <taxon>Cryptomycota</taxon>
        <taxon>Cryptomycota incertae sedis</taxon>
        <taxon>Rozella</taxon>
    </lineage>
</organism>
<keyword evidence="9" id="KW-1185">Reference proteome</keyword>
<name>A0A075B0I4_ROZAC</name>
<evidence type="ECO:0000256" key="3">
    <source>
        <dbReference type="ARBA" id="ARBA00022692"/>
    </source>
</evidence>
<evidence type="ECO:0000256" key="5">
    <source>
        <dbReference type="ARBA" id="ARBA00023136"/>
    </source>
</evidence>
<feature type="transmembrane region" description="Helical" evidence="6">
    <location>
        <begin position="254"/>
        <end position="276"/>
    </location>
</feature>
<dbReference type="Proteomes" id="UP000281549">
    <property type="component" value="Unassembled WGS sequence"/>
</dbReference>
<dbReference type="HOGENOM" id="CLU_826803_0_0_1"/>
<dbReference type="EMBL" id="KE560959">
    <property type="protein sequence ID" value="EPZ34309.1"/>
    <property type="molecule type" value="Genomic_DNA"/>
</dbReference>
<evidence type="ECO:0000256" key="4">
    <source>
        <dbReference type="ARBA" id="ARBA00022989"/>
    </source>
</evidence>
<dbReference type="STRING" id="988480.A0A075B0I4"/>
<accession>A0A075B0I4</accession>
<evidence type="ECO:0000313" key="10">
    <source>
        <dbReference type="Proteomes" id="UP000281549"/>
    </source>
</evidence>
<dbReference type="OrthoDB" id="2148490at2759"/>
<sequence>MSAFSTKIEANNVATNPINDNPISMTPVSTDNSVLESTTDIVAKVKQELSQLEEPMTEAFSSEFEALGLISLWSPIGWLRLGIESLHSTFGLPWFHAIVIYSVITRLTYFPLNVIDFRNTERAKPYLDEYTREQTLINQLKQQRNFAEARERTRALDKLKRSRGQLSTITDTLIKLSYAAIPMCNFIAFKAIATPMIPSLTTGGYLWFTDLTQPDFTLILPLGYLLFQYIENVIRSRTMPSMSNSKFLMKIRQYGPALFFPFFMMMPSCMALYFFVSRIVSFGITMFLESNYARRLLKLAPKIKSFKSVPLSTPIKVSNNTIQPKKQKVIKMKLAE</sequence>
<evidence type="ECO:0000256" key="1">
    <source>
        <dbReference type="ARBA" id="ARBA00004141"/>
    </source>
</evidence>
<dbReference type="Proteomes" id="UP000030755">
    <property type="component" value="Unassembled WGS sequence"/>
</dbReference>
<keyword evidence="4 6" id="KW-1133">Transmembrane helix</keyword>
<dbReference type="InterPro" id="IPR001708">
    <property type="entry name" value="YidC/ALB3/OXA1/COX18"/>
</dbReference>
<reference evidence="10" key="2">
    <citation type="journal article" date="2018" name="Nat. Microbiol.">
        <title>Leveraging single-cell genomics to expand the fungal tree of life.</title>
        <authorList>
            <person name="Ahrendt S.R."/>
            <person name="Quandt C.A."/>
            <person name="Ciobanu D."/>
            <person name="Clum A."/>
            <person name="Salamov A."/>
            <person name="Andreopoulos B."/>
            <person name="Cheng J.F."/>
            <person name="Woyke T."/>
            <person name="Pelin A."/>
            <person name="Henrissat B."/>
            <person name="Reynolds N.K."/>
            <person name="Benny G.L."/>
            <person name="Smith M.E."/>
            <person name="James T.Y."/>
            <person name="Grigoriev I.V."/>
        </authorList>
    </citation>
    <scope>NUCLEOTIDE SEQUENCE [LARGE SCALE GENOMIC DNA]</scope>
    <source>
        <strain evidence="10">CSF55</strain>
    </source>
</reference>
<dbReference type="PANTHER" id="PTHR12428:SF65">
    <property type="entry name" value="CYTOCHROME C OXIDASE ASSEMBLY PROTEIN COX18, MITOCHONDRIAL"/>
    <property type="match status" value="1"/>
</dbReference>
<comment type="subcellular location">
    <subcellularLocation>
        <location evidence="1">Membrane</location>
        <topology evidence="1">Multi-pass membrane protein</topology>
    </subcellularLocation>
</comment>
<gene>
    <name evidence="7" type="ORF">O9G_000494</name>
    <name evidence="8" type="ORF">ROZALSC1DRAFT_28074</name>
</gene>
<protein>
    <submittedName>
        <fullName evidence="7">Membrane insertase OXA1/ALB3/YidC domain-containing protein</fullName>
    </submittedName>
</protein>
<dbReference type="AlphaFoldDB" id="A0A075B0I4"/>
<evidence type="ECO:0000256" key="6">
    <source>
        <dbReference type="SAM" id="Phobius"/>
    </source>
</evidence>
<feature type="transmembrane region" description="Helical" evidence="6">
    <location>
        <begin position="94"/>
        <end position="115"/>
    </location>
</feature>
<reference evidence="8" key="3">
    <citation type="submission" date="2018-08" db="EMBL/GenBank/DDBJ databases">
        <title>Leveraging single-cell genomics to expand the Fungal Tree of Life.</title>
        <authorList>
            <consortium name="DOE Joint Genome Institute"/>
            <person name="Ahrendt S.R."/>
            <person name="Quandt C.A."/>
            <person name="Ciobanu D."/>
            <person name="Clum A."/>
            <person name="Salamov A."/>
            <person name="Andreopoulos B."/>
            <person name="Cheng J.-F."/>
            <person name="Woyke T."/>
            <person name="Pelin A."/>
            <person name="Henrissat B."/>
            <person name="Reynolds N."/>
            <person name="Benny G.L."/>
            <person name="Smith M.E."/>
            <person name="James T.Y."/>
            <person name="Grigoriev I.V."/>
        </authorList>
    </citation>
    <scope>NUCLEOTIDE SEQUENCE</scope>
    <source>
        <strain evidence="8">CSF55</strain>
    </source>
</reference>
<dbReference type="GO" id="GO:0032979">
    <property type="term" value="P:protein insertion into mitochondrial inner membrane from matrix"/>
    <property type="evidence" value="ECO:0007669"/>
    <property type="project" value="TreeGrafter"/>
</dbReference>
<evidence type="ECO:0000313" key="7">
    <source>
        <dbReference type="EMBL" id="EPZ34309.1"/>
    </source>
</evidence>